<gene>
    <name evidence="4" type="ORF">ATJ78_0729</name>
</gene>
<dbReference type="RefSeq" id="WP_098406347.1">
    <property type="nucleotide sequence ID" value="NZ_PDJE01000001.1"/>
</dbReference>
<evidence type="ECO:0000313" key="4">
    <source>
        <dbReference type="EMBL" id="PFG29814.1"/>
    </source>
</evidence>
<accession>A0A2A9DTA0</accession>
<feature type="domain" description="SHOCT" evidence="3">
    <location>
        <begin position="65"/>
        <end position="91"/>
    </location>
</feature>
<name>A0A2A9DTA0_9MICO</name>
<dbReference type="Proteomes" id="UP000221369">
    <property type="component" value="Unassembled WGS sequence"/>
</dbReference>
<feature type="region of interest" description="Disordered" evidence="1">
    <location>
        <begin position="39"/>
        <end position="61"/>
    </location>
</feature>
<keyword evidence="2" id="KW-1133">Transmembrane helix</keyword>
<evidence type="ECO:0000313" key="5">
    <source>
        <dbReference type="Proteomes" id="UP000221369"/>
    </source>
</evidence>
<keyword evidence="2" id="KW-0472">Membrane</keyword>
<protein>
    <recommendedName>
        <fullName evidence="3">SHOCT domain-containing protein</fullName>
    </recommendedName>
</protein>
<sequence length="94" mass="10358">MLGNLSGWHLMIIVAVMLVIIAVIAAVVVALLVSRRRSAPMPPPTLSGTAARQHPAPPVRTTEQRLAELDDLRQRGVVSDVEYAQKREQILREL</sequence>
<proteinExistence type="predicted"/>
<keyword evidence="5" id="KW-1185">Reference proteome</keyword>
<keyword evidence="2" id="KW-0812">Transmembrane</keyword>
<evidence type="ECO:0000256" key="2">
    <source>
        <dbReference type="SAM" id="Phobius"/>
    </source>
</evidence>
<dbReference type="EMBL" id="PDJE01000001">
    <property type="protein sequence ID" value="PFG29814.1"/>
    <property type="molecule type" value="Genomic_DNA"/>
</dbReference>
<evidence type="ECO:0000256" key="1">
    <source>
        <dbReference type="SAM" id="MobiDB-lite"/>
    </source>
</evidence>
<comment type="caution">
    <text evidence="4">The sequence shown here is derived from an EMBL/GenBank/DDBJ whole genome shotgun (WGS) entry which is preliminary data.</text>
</comment>
<dbReference type="Pfam" id="PF09851">
    <property type="entry name" value="SHOCT"/>
    <property type="match status" value="1"/>
</dbReference>
<evidence type="ECO:0000259" key="3">
    <source>
        <dbReference type="Pfam" id="PF09851"/>
    </source>
</evidence>
<dbReference type="AlphaFoldDB" id="A0A2A9DTA0"/>
<organism evidence="4 5">
    <name type="scientific">Paramicrobacterium agarici</name>
    <dbReference type="NCBI Taxonomy" id="630514"/>
    <lineage>
        <taxon>Bacteria</taxon>
        <taxon>Bacillati</taxon>
        <taxon>Actinomycetota</taxon>
        <taxon>Actinomycetes</taxon>
        <taxon>Micrococcales</taxon>
        <taxon>Microbacteriaceae</taxon>
        <taxon>Paramicrobacterium</taxon>
    </lineage>
</organism>
<feature type="transmembrane region" description="Helical" evidence="2">
    <location>
        <begin position="6"/>
        <end position="33"/>
    </location>
</feature>
<dbReference type="InterPro" id="IPR018649">
    <property type="entry name" value="SHOCT"/>
</dbReference>
<reference evidence="4 5" key="1">
    <citation type="submission" date="2017-10" db="EMBL/GenBank/DDBJ databases">
        <title>Sequencing the genomes of 1000 actinobacteria strains.</title>
        <authorList>
            <person name="Klenk H.-P."/>
        </authorList>
    </citation>
    <scope>NUCLEOTIDE SEQUENCE [LARGE SCALE GENOMIC DNA]</scope>
    <source>
        <strain evidence="4 5">DSM 21798</strain>
    </source>
</reference>